<dbReference type="PANTHER" id="PTHR11474">
    <property type="entry name" value="TYROSINASE FAMILY MEMBER"/>
    <property type="match status" value="1"/>
</dbReference>
<evidence type="ECO:0000313" key="13">
    <source>
        <dbReference type="EMBL" id="KAK3360924.1"/>
    </source>
</evidence>
<reference evidence="13" key="2">
    <citation type="submission" date="2023-06" db="EMBL/GenBank/DDBJ databases">
        <authorList>
            <consortium name="Lawrence Berkeley National Laboratory"/>
            <person name="Haridas S."/>
            <person name="Hensen N."/>
            <person name="Bonometti L."/>
            <person name="Westerberg I."/>
            <person name="Brannstrom I.O."/>
            <person name="Guillou S."/>
            <person name="Cros-Aarteil S."/>
            <person name="Calhoun S."/>
            <person name="Kuo A."/>
            <person name="Mondo S."/>
            <person name="Pangilinan J."/>
            <person name="Riley R."/>
            <person name="Labutti K."/>
            <person name="Andreopoulos B."/>
            <person name="Lipzen A."/>
            <person name="Chen C."/>
            <person name="Yanf M."/>
            <person name="Daum C."/>
            <person name="Ng V."/>
            <person name="Clum A."/>
            <person name="Steindorff A."/>
            <person name="Ohm R."/>
            <person name="Martin F."/>
            <person name="Silar P."/>
            <person name="Natvig D."/>
            <person name="Lalanne C."/>
            <person name="Gautier V."/>
            <person name="Ament-Velasquez S.L."/>
            <person name="Kruys A."/>
            <person name="Hutchinson M.I."/>
            <person name="Powell A.J."/>
            <person name="Barry K."/>
            <person name="Miller A.N."/>
            <person name="Grigoriev I.V."/>
            <person name="Debuchy R."/>
            <person name="Gladieux P."/>
            <person name="Thoren M.H."/>
            <person name="Johannesson H."/>
        </authorList>
    </citation>
    <scope>NUCLEOTIDE SEQUENCE</scope>
    <source>
        <strain evidence="13">CBS 958.72</strain>
    </source>
</reference>
<name>A0AAE0MZ33_9PEZI</name>
<dbReference type="PRINTS" id="PR00092">
    <property type="entry name" value="TYROSINASE"/>
</dbReference>
<dbReference type="InterPro" id="IPR050316">
    <property type="entry name" value="Tyrosinase/Hemocyanin"/>
</dbReference>
<accession>A0AAE0MZ33</accession>
<protein>
    <recommendedName>
        <fullName evidence="3">tyrosinase</fullName>
        <ecNumber evidence="3">1.14.18.1</ecNumber>
    </recommendedName>
</protein>
<dbReference type="PANTHER" id="PTHR11474:SF76">
    <property type="entry name" value="SHKT DOMAIN-CONTAINING PROTEIN"/>
    <property type="match status" value="1"/>
</dbReference>
<dbReference type="AlphaFoldDB" id="A0AAE0MZ33"/>
<keyword evidence="14" id="KW-1185">Reference proteome</keyword>
<dbReference type="Gene3D" id="2.60.310.20">
    <property type="match status" value="1"/>
</dbReference>
<evidence type="ECO:0000256" key="2">
    <source>
        <dbReference type="ARBA" id="ARBA00009928"/>
    </source>
</evidence>
<dbReference type="Proteomes" id="UP001287356">
    <property type="component" value="Unassembled WGS sequence"/>
</dbReference>
<dbReference type="GO" id="GO:0004503">
    <property type="term" value="F:tyrosinase activity"/>
    <property type="evidence" value="ECO:0007669"/>
    <property type="project" value="UniProtKB-EC"/>
</dbReference>
<dbReference type="EMBL" id="JAULSN010000013">
    <property type="protein sequence ID" value="KAK3360924.1"/>
    <property type="molecule type" value="Genomic_DNA"/>
</dbReference>
<evidence type="ECO:0000256" key="6">
    <source>
        <dbReference type="ARBA" id="ARBA00023008"/>
    </source>
</evidence>
<keyword evidence="4" id="KW-0479">Metal-binding</keyword>
<dbReference type="InterPro" id="IPR041640">
    <property type="entry name" value="Tyrosinase_C"/>
</dbReference>
<dbReference type="InterPro" id="IPR002227">
    <property type="entry name" value="Tyrosinase_Cu-bd"/>
</dbReference>
<comment type="cofactor">
    <cofactor evidence="1">
        <name>Cu(2+)</name>
        <dbReference type="ChEBI" id="CHEBI:29036"/>
    </cofactor>
</comment>
<keyword evidence="6" id="KW-0186">Copper</keyword>
<dbReference type="EC" id="1.14.18.1" evidence="3"/>
<evidence type="ECO:0000256" key="3">
    <source>
        <dbReference type="ARBA" id="ARBA00011906"/>
    </source>
</evidence>
<keyword evidence="8" id="KW-0470">Melanin biosynthesis</keyword>
<evidence type="ECO:0000256" key="5">
    <source>
        <dbReference type="ARBA" id="ARBA00023002"/>
    </source>
</evidence>
<comment type="similarity">
    <text evidence="2">Belongs to the tyrosinase family.</text>
</comment>
<reference evidence="13" key="1">
    <citation type="journal article" date="2023" name="Mol. Phylogenet. Evol.">
        <title>Genome-scale phylogeny and comparative genomics of the fungal order Sordariales.</title>
        <authorList>
            <person name="Hensen N."/>
            <person name="Bonometti L."/>
            <person name="Westerberg I."/>
            <person name="Brannstrom I.O."/>
            <person name="Guillou S."/>
            <person name="Cros-Aarteil S."/>
            <person name="Calhoun S."/>
            <person name="Haridas S."/>
            <person name="Kuo A."/>
            <person name="Mondo S."/>
            <person name="Pangilinan J."/>
            <person name="Riley R."/>
            <person name="LaButti K."/>
            <person name="Andreopoulos B."/>
            <person name="Lipzen A."/>
            <person name="Chen C."/>
            <person name="Yan M."/>
            <person name="Daum C."/>
            <person name="Ng V."/>
            <person name="Clum A."/>
            <person name="Steindorff A."/>
            <person name="Ohm R.A."/>
            <person name="Martin F."/>
            <person name="Silar P."/>
            <person name="Natvig D.O."/>
            <person name="Lalanne C."/>
            <person name="Gautier V."/>
            <person name="Ament-Velasquez S.L."/>
            <person name="Kruys A."/>
            <person name="Hutchinson M.I."/>
            <person name="Powell A.J."/>
            <person name="Barry K."/>
            <person name="Miller A.N."/>
            <person name="Grigoriev I.V."/>
            <person name="Debuchy R."/>
            <person name="Gladieux P."/>
            <person name="Hiltunen Thoren M."/>
            <person name="Johannesson H."/>
        </authorList>
    </citation>
    <scope>NUCLEOTIDE SEQUENCE</scope>
    <source>
        <strain evidence="13">CBS 958.72</strain>
    </source>
</reference>
<evidence type="ECO:0000259" key="12">
    <source>
        <dbReference type="PROSITE" id="PS00498"/>
    </source>
</evidence>
<dbReference type="PROSITE" id="PS00498">
    <property type="entry name" value="TYROSINASE_2"/>
    <property type="match status" value="1"/>
</dbReference>
<evidence type="ECO:0000256" key="8">
    <source>
        <dbReference type="ARBA" id="ARBA00023101"/>
    </source>
</evidence>
<comment type="catalytic activity">
    <reaction evidence="9">
        <text>2 L-dopa + O2 = 2 L-dopaquinone + 2 H2O</text>
        <dbReference type="Rhea" id="RHEA:34287"/>
        <dbReference type="ChEBI" id="CHEBI:15377"/>
        <dbReference type="ChEBI" id="CHEBI:15379"/>
        <dbReference type="ChEBI" id="CHEBI:57504"/>
        <dbReference type="ChEBI" id="CHEBI:57924"/>
        <dbReference type="EC" id="1.14.18.1"/>
    </reaction>
</comment>
<evidence type="ECO:0000256" key="7">
    <source>
        <dbReference type="ARBA" id="ARBA00023033"/>
    </source>
</evidence>
<sequence length="651" mass="73640">MPADTKHVIITGIVPPFGGNPGIRKEFAKWSKDPEQSIQVSLFIRALQRFYDRPYQDTLSFFQVASIHGYPGDLEWDNSEPPKNGRKEYTHKIYCTHNMLTFPTWHRPYMALFEQTLYELMGEVIETLDFARDDDKQAWIHAAAEWRLPYWDWALKENTKAIPFLFRESNIKIRAPVNSDGSAAEPNPIPNNPLTRYQLRTLPWSQCSGTSRYGITSTHPTQEESEGKNDFAKISTALQQHQYYPPKEGDDTAEINKLAISDLISRMMSSVHDWASFSTTATYNDSKELPHKWENWVSLEYIHNNLHGFIGGGNGFTKGVGHMCSVPVAAFDPIFYMHHCNIDRLFSIWQCLNGDSWFASGTTPNSCSPLTPFHGQFGGRVNYFDSNEARCWRTLGYDYDSVDSQENEDEADHKTRLKKYIDNTYQDTSTVVLRDEFKLYSIADMHSDTGNHTYDDYIANVVYDRYGNKGGKPYTIHFILGAPNISHEIVSLMRTARASDGLLSSDFPRQVGSIYTFSSPLGNAENGVPQCANCQQQHDDGVLSRATVPLTVPLYQDAGSPGVGEIHNMKPNSVRGHLADNLSWVAVGTDGIVIPWENLPKTKVYILEGKAEHCHEVGKLSYYHDYQPLPETTVGKPAGALRVDYGLQEEE</sequence>
<feature type="domain" description="Tyrosinase copper-binding" evidence="11">
    <location>
        <begin position="97"/>
        <end position="114"/>
    </location>
</feature>
<comment type="catalytic activity">
    <reaction evidence="10">
        <text>L-tyrosine + O2 = L-dopaquinone + H2O</text>
        <dbReference type="Rhea" id="RHEA:18117"/>
        <dbReference type="ChEBI" id="CHEBI:15377"/>
        <dbReference type="ChEBI" id="CHEBI:15379"/>
        <dbReference type="ChEBI" id="CHEBI:57924"/>
        <dbReference type="ChEBI" id="CHEBI:58315"/>
        <dbReference type="EC" id="1.14.18.1"/>
    </reaction>
</comment>
<proteinExistence type="inferred from homology"/>
<evidence type="ECO:0000256" key="4">
    <source>
        <dbReference type="ARBA" id="ARBA00022723"/>
    </source>
</evidence>
<dbReference type="GO" id="GO:0046872">
    <property type="term" value="F:metal ion binding"/>
    <property type="evidence" value="ECO:0007669"/>
    <property type="project" value="UniProtKB-KW"/>
</dbReference>
<dbReference type="SUPFAM" id="SSF48056">
    <property type="entry name" value="Di-copper centre-containing domain"/>
    <property type="match status" value="1"/>
</dbReference>
<organism evidence="13 14">
    <name type="scientific">Lasiosphaeria ovina</name>
    <dbReference type="NCBI Taxonomy" id="92902"/>
    <lineage>
        <taxon>Eukaryota</taxon>
        <taxon>Fungi</taxon>
        <taxon>Dikarya</taxon>
        <taxon>Ascomycota</taxon>
        <taxon>Pezizomycotina</taxon>
        <taxon>Sordariomycetes</taxon>
        <taxon>Sordariomycetidae</taxon>
        <taxon>Sordariales</taxon>
        <taxon>Lasiosphaeriaceae</taxon>
        <taxon>Lasiosphaeria</taxon>
    </lineage>
</organism>
<evidence type="ECO:0000256" key="1">
    <source>
        <dbReference type="ARBA" id="ARBA00001973"/>
    </source>
</evidence>
<dbReference type="GO" id="GO:0042438">
    <property type="term" value="P:melanin biosynthetic process"/>
    <property type="evidence" value="ECO:0007669"/>
    <property type="project" value="UniProtKB-KW"/>
</dbReference>
<keyword evidence="5" id="KW-0560">Oxidoreductase</keyword>
<dbReference type="Pfam" id="PF00264">
    <property type="entry name" value="Tyrosinase"/>
    <property type="match status" value="1"/>
</dbReference>
<feature type="domain" description="Tyrosinase copper-binding" evidence="12">
    <location>
        <begin position="332"/>
        <end position="343"/>
    </location>
</feature>
<evidence type="ECO:0000256" key="9">
    <source>
        <dbReference type="ARBA" id="ARBA00048233"/>
    </source>
</evidence>
<dbReference type="PROSITE" id="PS00497">
    <property type="entry name" value="TYROSINASE_1"/>
    <property type="match status" value="1"/>
</dbReference>
<keyword evidence="7" id="KW-0503">Monooxygenase</keyword>
<comment type="caution">
    <text evidence="13">The sequence shown here is derived from an EMBL/GenBank/DDBJ whole genome shotgun (WGS) entry which is preliminary data.</text>
</comment>
<dbReference type="Gene3D" id="1.10.1280.10">
    <property type="entry name" value="Di-copper center containing domain from catechol oxidase"/>
    <property type="match status" value="1"/>
</dbReference>
<dbReference type="InterPro" id="IPR008922">
    <property type="entry name" value="Di-copper_centre_dom_sf"/>
</dbReference>
<gene>
    <name evidence="13" type="ORF">B0T24DRAFT_585983</name>
</gene>
<dbReference type="Pfam" id="PF18132">
    <property type="entry name" value="Tyrosinase_C"/>
    <property type="match status" value="1"/>
</dbReference>
<evidence type="ECO:0000259" key="11">
    <source>
        <dbReference type="PROSITE" id="PS00497"/>
    </source>
</evidence>
<evidence type="ECO:0000256" key="10">
    <source>
        <dbReference type="ARBA" id="ARBA00048881"/>
    </source>
</evidence>
<evidence type="ECO:0000313" key="14">
    <source>
        <dbReference type="Proteomes" id="UP001287356"/>
    </source>
</evidence>